<accession>A0A1M6SB96</accession>
<dbReference type="AlphaFoldDB" id="A0A1M6SB96"/>
<keyword evidence="1" id="KW-0812">Transmembrane</keyword>
<evidence type="ECO:0000313" key="3">
    <source>
        <dbReference type="EMBL" id="SHK42024.1"/>
    </source>
</evidence>
<keyword evidence="1" id="KW-1133">Transmembrane helix</keyword>
<dbReference type="OrthoDB" id="2606558at2"/>
<evidence type="ECO:0000313" key="4">
    <source>
        <dbReference type="Proteomes" id="UP000184310"/>
    </source>
</evidence>
<sequence length="275" mass="32011">MIKVKLFDKGLIKEYFVVLSIISVICSIVSILIDIPDNYKLGASVSLILVFLIIYIVLWVKANSLSKVRLKINNSVIDIKIGDIFKESDFKVIAFNEYFDTLVDNKVISDRTLNGIYINKLVDDLDALNKSIDRDEHCNEKIIEINDNRKCGKKKKYKLGTIFQHDDYLLTAFSKFDNDDRAYLYMSDYINFLLDFWNEVDIIYAGRSISIPLLGSGITRFKEYNMISEQELLELLIWSFKVSRIKFTYPSQVSIVIHEPMKNKINFFKLKECCK</sequence>
<keyword evidence="4" id="KW-1185">Reference proteome</keyword>
<keyword evidence="1" id="KW-0472">Membrane</keyword>
<evidence type="ECO:0000259" key="2">
    <source>
        <dbReference type="Pfam" id="PF20016"/>
    </source>
</evidence>
<evidence type="ECO:0000256" key="1">
    <source>
        <dbReference type="SAM" id="Phobius"/>
    </source>
</evidence>
<reference evidence="3 4" key="1">
    <citation type="submission" date="2016-11" db="EMBL/GenBank/DDBJ databases">
        <authorList>
            <person name="Jaros S."/>
            <person name="Januszkiewicz K."/>
            <person name="Wedrychowicz H."/>
        </authorList>
    </citation>
    <scope>NUCLEOTIDE SEQUENCE [LARGE SCALE GENOMIC DNA]</scope>
    <source>
        <strain evidence="3 4">DSM 21758</strain>
    </source>
</reference>
<protein>
    <recommendedName>
        <fullName evidence="2">Thoeris protein ThsA Macro domain-containing protein</fullName>
    </recommendedName>
</protein>
<dbReference type="STRING" id="1121302.SAMN02745163_03762"/>
<feature type="transmembrane region" description="Helical" evidence="1">
    <location>
        <begin position="39"/>
        <end position="60"/>
    </location>
</feature>
<name>A0A1M6SB96_9CLOT</name>
<dbReference type="Pfam" id="PF20016">
    <property type="entry name" value="ThsA_Macro"/>
    <property type="match status" value="1"/>
</dbReference>
<feature type="domain" description="Thoeris protein ThsA Macro" evidence="2">
    <location>
        <begin position="77"/>
        <end position="258"/>
    </location>
</feature>
<feature type="transmembrane region" description="Helical" evidence="1">
    <location>
        <begin position="12"/>
        <end position="33"/>
    </location>
</feature>
<organism evidence="3 4">
    <name type="scientific">Clostridium cavendishii DSM 21758</name>
    <dbReference type="NCBI Taxonomy" id="1121302"/>
    <lineage>
        <taxon>Bacteria</taxon>
        <taxon>Bacillati</taxon>
        <taxon>Bacillota</taxon>
        <taxon>Clostridia</taxon>
        <taxon>Eubacteriales</taxon>
        <taxon>Clostridiaceae</taxon>
        <taxon>Clostridium</taxon>
    </lineage>
</organism>
<dbReference type="InterPro" id="IPR045535">
    <property type="entry name" value="ThsA_Macro"/>
</dbReference>
<dbReference type="EMBL" id="FQZB01000017">
    <property type="protein sequence ID" value="SHK42024.1"/>
    <property type="molecule type" value="Genomic_DNA"/>
</dbReference>
<proteinExistence type="predicted"/>
<dbReference type="Proteomes" id="UP000184310">
    <property type="component" value="Unassembled WGS sequence"/>
</dbReference>
<gene>
    <name evidence="3" type="ORF">SAMN02745163_03762</name>
</gene>